<dbReference type="EMBL" id="JAZDUA010000208">
    <property type="protein sequence ID" value="KAK7864209.1"/>
    <property type="molecule type" value="Genomic_DNA"/>
</dbReference>
<sequence length="194" mass="21460">MESLIGPFKEQLETYRAECKILEAEKDEVQQSTRELSLQYAASLGHQNKKQKIQYIAITHNPDDGLVQVAAQDLQTDSVYYSQSSQLPYNRPLTMNPSGGSTQQTTPQTPNTPSSIPDIILTDFSSNSGDGLVKELGSAISGTFDPDLFPSDETLREGLGSIDLEGLQMLTDPLNVITDPTTEDNFRMDRMDRL</sequence>
<dbReference type="Pfam" id="PF12886">
    <property type="entry name" value="TORC_C"/>
    <property type="match status" value="1"/>
</dbReference>
<proteinExistence type="predicted"/>
<evidence type="ECO:0000313" key="8">
    <source>
        <dbReference type="EMBL" id="KAK7864209.1"/>
    </source>
</evidence>
<dbReference type="GO" id="GO:0045944">
    <property type="term" value="P:positive regulation of transcription by RNA polymerase II"/>
    <property type="evidence" value="ECO:0007669"/>
    <property type="project" value="TreeGrafter"/>
</dbReference>
<dbReference type="InterPro" id="IPR024785">
    <property type="entry name" value="TORC_C"/>
</dbReference>
<evidence type="ECO:0000256" key="3">
    <source>
        <dbReference type="ARBA" id="ARBA00023212"/>
    </source>
</evidence>
<dbReference type="GO" id="GO:0005819">
    <property type="term" value="C:spindle"/>
    <property type="evidence" value="ECO:0007669"/>
    <property type="project" value="UniProtKB-SubCell"/>
</dbReference>
<keyword evidence="3" id="KW-0206">Cytoskeleton</keyword>
<evidence type="ECO:0000259" key="7">
    <source>
        <dbReference type="Pfam" id="PF15908"/>
    </source>
</evidence>
<dbReference type="GO" id="GO:0008140">
    <property type="term" value="F:cAMP response element binding protein binding"/>
    <property type="evidence" value="ECO:0007669"/>
    <property type="project" value="TreeGrafter"/>
</dbReference>
<feature type="compositionally biased region" description="Low complexity" evidence="5">
    <location>
        <begin position="97"/>
        <end position="113"/>
    </location>
</feature>
<evidence type="ECO:0000256" key="2">
    <source>
        <dbReference type="ARBA" id="ARBA00022490"/>
    </source>
</evidence>
<evidence type="ECO:0000256" key="4">
    <source>
        <dbReference type="SAM" id="Coils"/>
    </source>
</evidence>
<feature type="domain" description="Transducer of regulated CREB activity C-terminal" evidence="6">
    <location>
        <begin position="117"/>
        <end position="191"/>
    </location>
</feature>
<evidence type="ECO:0000259" key="6">
    <source>
        <dbReference type="Pfam" id="PF12886"/>
    </source>
</evidence>
<dbReference type="AlphaFoldDB" id="A0AAN9Z600"/>
<dbReference type="Pfam" id="PF15908">
    <property type="entry name" value="HMMR_C"/>
    <property type="match status" value="1"/>
</dbReference>
<evidence type="ECO:0000256" key="5">
    <source>
        <dbReference type="SAM" id="MobiDB-lite"/>
    </source>
</evidence>
<feature type="compositionally biased region" description="Polar residues" evidence="5">
    <location>
        <begin position="85"/>
        <end position="96"/>
    </location>
</feature>
<keyword evidence="2" id="KW-0963">Cytoplasm</keyword>
<evidence type="ECO:0000313" key="9">
    <source>
        <dbReference type="Proteomes" id="UP001378592"/>
    </source>
</evidence>
<accession>A0AAN9Z600</accession>
<dbReference type="InterPro" id="IPR031794">
    <property type="entry name" value="HMMR_C"/>
</dbReference>
<evidence type="ECO:0000256" key="1">
    <source>
        <dbReference type="ARBA" id="ARBA00004186"/>
    </source>
</evidence>
<dbReference type="InterPro" id="IPR024786">
    <property type="entry name" value="TORC"/>
</dbReference>
<protein>
    <submittedName>
        <fullName evidence="8">Uncharacterized protein</fullName>
    </submittedName>
</protein>
<dbReference type="GO" id="GO:0005634">
    <property type="term" value="C:nucleus"/>
    <property type="evidence" value="ECO:0007669"/>
    <property type="project" value="InterPro"/>
</dbReference>
<comment type="caution">
    <text evidence="8">The sequence shown here is derived from an EMBL/GenBank/DDBJ whole genome shotgun (WGS) entry which is preliminary data.</text>
</comment>
<dbReference type="PANTHER" id="PTHR13589:SF15">
    <property type="entry name" value="CREB-REGULATED TRANSCRIPTION COACTIVATOR, ISOFORM B"/>
    <property type="match status" value="1"/>
</dbReference>
<organism evidence="8 9">
    <name type="scientific">Gryllus longicercus</name>
    <dbReference type="NCBI Taxonomy" id="2509291"/>
    <lineage>
        <taxon>Eukaryota</taxon>
        <taxon>Metazoa</taxon>
        <taxon>Ecdysozoa</taxon>
        <taxon>Arthropoda</taxon>
        <taxon>Hexapoda</taxon>
        <taxon>Insecta</taxon>
        <taxon>Pterygota</taxon>
        <taxon>Neoptera</taxon>
        <taxon>Polyneoptera</taxon>
        <taxon>Orthoptera</taxon>
        <taxon>Ensifera</taxon>
        <taxon>Gryllidea</taxon>
        <taxon>Grylloidea</taxon>
        <taxon>Gryllidae</taxon>
        <taxon>Gryllinae</taxon>
        <taxon>Gryllus</taxon>
    </lineage>
</organism>
<feature type="domain" description="Hyaluronan-mediated motility receptor C-terminal" evidence="7">
    <location>
        <begin position="5"/>
        <end position="57"/>
    </location>
</feature>
<gene>
    <name evidence="8" type="ORF">R5R35_002055</name>
</gene>
<feature type="region of interest" description="Disordered" evidence="5">
    <location>
        <begin position="85"/>
        <end position="113"/>
    </location>
</feature>
<dbReference type="Proteomes" id="UP001378592">
    <property type="component" value="Unassembled WGS sequence"/>
</dbReference>
<dbReference type="PANTHER" id="PTHR13589">
    <property type="entry name" value="CREB-REGULATED TRANSCRIPTION COACTIVATOR"/>
    <property type="match status" value="1"/>
</dbReference>
<keyword evidence="4" id="KW-0175">Coiled coil</keyword>
<feature type="coiled-coil region" evidence="4">
    <location>
        <begin position="12"/>
        <end position="39"/>
    </location>
</feature>
<reference evidence="8 9" key="1">
    <citation type="submission" date="2024-03" db="EMBL/GenBank/DDBJ databases">
        <title>The genome assembly and annotation of the cricket Gryllus longicercus Weissman &amp; Gray.</title>
        <authorList>
            <person name="Szrajer S."/>
            <person name="Gray D."/>
            <person name="Ylla G."/>
        </authorList>
    </citation>
    <scope>NUCLEOTIDE SEQUENCE [LARGE SCALE GENOMIC DNA]</scope>
    <source>
        <strain evidence="8">DAG 2021-001</strain>
        <tissue evidence="8">Whole body minus gut</tissue>
    </source>
</reference>
<name>A0AAN9Z600_9ORTH</name>
<keyword evidence="9" id="KW-1185">Reference proteome</keyword>
<dbReference type="GO" id="GO:0005737">
    <property type="term" value="C:cytoplasm"/>
    <property type="evidence" value="ECO:0007669"/>
    <property type="project" value="InterPro"/>
</dbReference>
<comment type="subcellular location">
    <subcellularLocation>
        <location evidence="1">Cytoplasm</location>
        <location evidence="1">Cytoskeleton</location>
        <location evidence="1">Spindle</location>
    </subcellularLocation>
</comment>